<evidence type="ECO:0000313" key="2">
    <source>
        <dbReference type="EMBL" id="KAK3857633.1"/>
    </source>
</evidence>
<dbReference type="Gene3D" id="3.40.630.30">
    <property type="match status" value="1"/>
</dbReference>
<dbReference type="AlphaFoldDB" id="A0AAE1BV44"/>
<sequence>MSSTVGKMTTEEIQYKVLTPTDLNEVTQLMADQFLPRNPLAIFAGETTLEKIGTDPNTNMDKCIKSGVSMGAYTSSGRLVGFRLSYIMTPATEQQEHCTSNSLCSKVLKQMEDGVDLFKQKDVQKILNLFAVTVHNDYGGRGIAGNLIKKTIAIAEEKGCQLATAKITNILAGKIYKRLGFQTETTLDLTTIPGLNTSLMPGETMAYYVVGRLPLSV</sequence>
<accession>A0AAE1BV44</accession>
<dbReference type="EMBL" id="JAWQEG010005556">
    <property type="protein sequence ID" value="KAK3857633.1"/>
    <property type="molecule type" value="Genomic_DNA"/>
</dbReference>
<keyword evidence="3" id="KW-1185">Reference proteome</keyword>
<dbReference type="InterPro" id="IPR016181">
    <property type="entry name" value="Acyl_CoA_acyltransferase"/>
</dbReference>
<feature type="domain" description="N-acetyltransferase" evidence="1">
    <location>
        <begin position="13"/>
        <end position="214"/>
    </location>
</feature>
<organism evidence="2 3">
    <name type="scientific">Petrolisthes cinctipes</name>
    <name type="common">Flat porcelain crab</name>
    <dbReference type="NCBI Taxonomy" id="88211"/>
    <lineage>
        <taxon>Eukaryota</taxon>
        <taxon>Metazoa</taxon>
        <taxon>Ecdysozoa</taxon>
        <taxon>Arthropoda</taxon>
        <taxon>Crustacea</taxon>
        <taxon>Multicrustacea</taxon>
        <taxon>Malacostraca</taxon>
        <taxon>Eumalacostraca</taxon>
        <taxon>Eucarida</taxon>
        <taxon>Decapoda</taxon>
        <taxon>Pleocyemata</taxon>
        <taxon>Anomura</taxon>
        <taxon>Galatheoidea</taxon>
        <taxon>Porcellanidae</taxon>
        <taxon>Petrolisthes</taxon>
    </lineage>
</organism>
<protein>
    <recommendedName>
        <fullName evidence="1">N-acetyltransferase domain-containing protein</fullName>
    </recommendedName>
</protein>
<reference evidence="2" key="1">
    <citation type="submission" date="2023-10" db="EMBL/GenBank/DDBJ databases">
        <title>Genome assemblies of two species of porcelain crab, Petrolisthes cinctipes and Petrolisthes manimaculis (Anomura: Porcellanidae).</title>
        <authorList>
            <person name="Angst P."/>
        </authorList>
    </citation>
    <scope>NUCLEOTIDE SEQUENCE</scope>
    <source>
        <strain evidence="2">PB745_01</strain>
        <tissue evidence="2">Gill</tissue>
    </source>
</reference>
<dbReference type="PANTHER" id="PTHR20905">
    <property type="entry name" value="N-ACETYLTRANSFERASE-RELATED"/>
    <property type="match status" value="1"/>
</dbReference>
<dbReference type="CDD" id="cd04301">
    <property type="entry name" value="NAT_SF"/>
    <property type="match status" value="1"/>
</dbReference>
<proteinExistence type="predicted"/>
<dbReference type="SUPFAM" id="SSF55729">
    <property type="entry name" value="Acyl-CoA N-acyltransferases (Nat)"/>
    <property type="match status" value="1"/>
</dbReference>
<name>A0AAE1BV44_PETCI</name>
<dbReference type="InterPro" id="IPR000182">
    <property type="entry name" value="GNAT_dom"/>
</dbReference>
<comment type="caution">
    <text evidence="2">The sequence shown here is derived from an EMBL/GenBank/DDBJ whole genome shotgun (WGS) entry which is preliminary data.</text>
</comment>
<dbReference type="GO" id="GO:0008080">
    <property type="term" value="F:N-acetyltransferase activity"/>
    <property type="evidence" value="ECO:0007669"/>
    <property type="project" value="TreeGrafter"/>
</dbReference>
<dbReference type="PANTHER" id="PTHR20905:SF1">
    <property type="entry name" value="AT07410P-RELATED"/>
    <property type="match status" value="1"/>
</dbReference>
<dbReference type="Pfam" id="PF13508">
    <property type="entry name" value="Acetyltransf_7"/>
    <property type="match status" value="1"/>
</dbReference>
<dbReference type="Proteomes" id="UP001286313">
    <property type="component" value="Unassembled WGS sequence"/>
</dbReference>
<gene>
    <name evidence="2" type="ORF">Pcinc_036124</name>
</gene>
<evidence type="ECO:0000259" key="1">
    <source>
        <dbReference type="PROSITE" id="PS51186"/>
    </source>
</evidence>
<evidence type="ECO:0000313" key="3">
    <source>
        <dbReference type="Proteomes" id="UP001286313"/>
    </source>
</evidence>
<dbReference type="PROSITE" id="PS51186">
    <property type="entry name" value="GNAT"/>
    <property type="match status" value="1"/>
</dbReference>